<sequence length="415" mass="43178">MSLSSQTVSSRGFRRRTIAVFATVGLIASGLAAANLLQPPRITAVEFRAETLAVSDSARITVTLSEAVRHVQDVDVTAATPVTADSEGATVTLTVHGPLDYGAVLPIRIAVTSAATGIRGVVEPVVTAADTRVATLVRDDRGDRIMSDWLVRGGDPDERRLGRPIQEFASFPDRIFAITAAGPPDAPRAVFAAFSLGSEREIPLIAETEAQLSQLRAEPQVGYVGLVTDGLRVGDRVTVRELLLFDGRADSGAPAILTDPEGAPLAVSDWRFVPGTTAVIVRDTGGALWQADPVLGGAATPITESDPRVGALLPEGGVRLSGGDRIGRTAAGTALTRSVGERDAPFFTPAGSGSRIGAVCASPNGRAVAVEVISAEGRADGRAVREGFSHTTTVFLDARTGTQLRSVIGFAPSWC</sequence>
<dbReference type="OrthoDB" id="5057864at2"/>
<accession>A0A4R6RX47</accession>
<proteinExistence type="predicted"/>
<comment type="caution">
    <text evidence="1">The sequence shown here is derived from an EMBL/GenBank/DDBJ whole genome shotgun (WGS) entry which is preliminary data.</text>
</comment>
<organism evidence="1 2">
    <name type="scientific">Leucobacter luti</name>
    <dbReference type="NCBI Taxonomy" id="340320"/>
    <lineage>
        <taxon>Bacteria</taxon>
        <taxon>Bacillati</taxon>
        <taxon>Actinomycetota</taxon>
        <taxon>Actinomycetes</taxon>
        <taxon>Micrococcales</taxon>
        <taxon>Microbacteriaceae</taxon>
        <taxon>Leucobacter</taxon>
    </lineage>
</organism>
<keyword evidence="2" id="KW-1185">Reference proteome</keyword>
<gene>
    <name evidence="1" type="ORF">EDF62_2250</name>
</gene>
<dbReference type="EMBL" id="SNYA01000005">
    <property type="protein sequence ID" value="TDP91631.1"/>
    <property type="molecule type" value="Genomic_DNA"/>
</dbReference>
<dbReference type="RefSeq" id="WP_133617054.1">
    <property type="nucleotide sequence ID" value="NZ_SNYA01000005.1"/>
</dbReference>
<dbReference type="AlphaFoldDB" id="A0A4R6RX47"/>
<dbReference type="Proteomes" id="UP000295601">
    <property type="component" value="Unassembled WGS sequence"/>
</dbReference>
<reference evidence="1 2" key="1">
    <citation type="submission" date="2019-03" db="EMBL/GenBank/DDBJ databases">
        <title>Genomic analyses of the natural microbiome of Caenorhabditis elegans.</title>
        <authorList>
            <person name="Samuel B."/>
        </authorList>
    </citation>
    <scope>NUCLEOTIDE SEQUENCE [LARGE SCALE GENOMIC DNA]</scope>
    <source>
        <strain evidence="1 2">JUb18</strain>
    </source>
</reference>
<protein>
    <submittedName>
        <fullName evidence="1">Uncharacterized protein</fullName>
    </submittedName>
</protein>
<evidence type="ECO:0000313" key="1">
    <source>
        <dbReference type="EMBL" id="TDP91631.1"/>
    </source>
</evidence>
<name>A0A4R6RX47_9MICO</name>
<evidence type="ECO:0000313" key="2">
    <source>
        <dbReference type="Proteomes" id="UP000295601"/>
    </source>
</evidence>